<reference evidence="2 3" key="1">
    <citation type="journal article" date="2015" name="Int. Biodeterior. Biodegradation">
        <title>Physiological and genetic screening methods for the isolation of methyl tert-butyl ether-degrading bacteria for bioremediation purposes.</title>
        <authorList>
            <person name="Guisado I.M."/>
            <person name="Purswani J."/>
            <person name="Gonzalez Lopez J."/>
            <person name="Pozo C."/>
        </authorList>
    </citation>
    <scope>NUCLEOTIDE SEQUENCE [LARGE SCALE GENOMIC DNA]</scope>
    <source>
        <strain evidence="2 3">SH7</strain>
    </source>
</reference>
<feature type="compositionally biased region" description="Basic and acidic residues" evidence="1">
    <location>
        <begin position="13"/>
        <end position="30"/>
    </location>
</feature>
<feature type="region of interest" description="Disordered" evidence="1">
    <location>
        <begin position="1"/>
        <end position="46"/>
    </location>
</feature>
<comment type="caution">
    <text evidence="2">The sequence shown here is derived from an EMBL/GenBank/DDBJ whole genome shotgun (WGS) entry which is preliminary data.</text>
</comment>
<gene>
    <name evidence="2" type="ORF">UQ64_15400</name>
</gene>
<evidence type="ECO:0000256" key="1">
    <source>
        <dbReference type="SAM" id="MobiDB-lite"/>
    </source>
</evidence>
<accession>A0A0W1AZR7</accession>
<dbReference type="Proteomes" id="UP000054709">
    <property type="component" value="Unassembled WGS sequence"/>
</dbReference>
<organism evidence="2 3">
    <name type="scientific">Paenibacillus etheri</name>
    <dbReference type="NCBI Taxonomy" id="1306852"/>
    <lineage>
        <taxon>Bacteria</taxon>
        <taxon>Bacillati</taxon>
        <taxon>Bacillota</taxon>
        <taxon>Bacilli</taxon>
        <taxon>Bacillales</taxon>
        <taxon>Paenibacillaceae</taxon>
        <taxon>Paenibacillus</taxon>
    </lineage>
</organism>
<proteinExistence type="predicted"/>
<dbReference type="AlphaFoldDB" id="A0A0W1AZR7"/>
<dbReference type="EMBL" id="LCZJ02000019">
    <property type="protein sequence ID" value="KTD86814.1"/>
    <property type="molecule type" value="Genomic_DNA"/>
</dbReference>
<protein>
    <submittedName>
        <fullName evidence="2">Uncharacterized protein</fullName>
    </submittedName>
</protein>
<evidence type="ECO:0000313" key="2">
    <source>
        <dbReference type="EMBL" id="KTD86814.1"/>
    </source>
</evidence>
<keyword evidence="3" id="KW-1185">Reference proteome</keyword>
<dbReference type="OrthoDB" id="2617663at2"/>
<dbReference type="RefSeq" id="WP_060623702.1">
    <property type="nucleotide sequence ID" value="NZ_LCZJ02000019.1"/>
</dbReference>
<name>A0A0W1AZR7_9BACL</name>
<evidence type="ECO:0000313" key="3">
    <source>
        <dbReference type="Proteomes" id="UP000054709"/>
    </source>
</evidence>
<sequence>MRDGHFGKRGHREHGEHKDHGEHRDREHMSRHGMYSVDGPPKSAQTFRRGRALAFLEKLNVNRATLQRQLQTPELDSIKQVISGELKATEAIIEEFIHIFQIHEVTPEDKTVGEIKKEENDQKNENH</sequence>